<protein>
    <submittedName>
        <fullName evidence="2">Uncharacterized protein</fullName>
    </submittedName>
</protein>
<feature type="transmembrane region" description="Helical" evidence="1">
    <location>
        <begin position="20"/>
        <end position="45"/>
    </location>
</feature>
<sequence length="367" mass="39716">MSDFEAVRFDLRPYHAMRALVGLWVALALFAWHGAGCWLIAALYLCAECYTRTQRTDWPADVQEYLAKRGWALPRNMPEVVDRDPPIPFRPMTIAELYRGAVKIVLQNWPTLVAVPAVIHGGFVVAVTAIAYVVGQILGSPQTASMFLGRDGDLRPGAAVLMLAIFMVLCAVVFPGDGLLISLVAQAADKAVRGERIRFDEMVHRAKQSELAVGRLIVVCCLIVAAMALIQVAAVVSGFYIALIPVVVVCGVASVVIGILLSMAPVVLVLEQRGITDSFRRSIELCKSAVGRIFVVNLVWIAGVVPVVMLAKVTWVVLVIASPVVCGVVRCVQMLAYADLRMRQGDYGQELRTDCARNTGGEELAGG</sequence>
<accession>A0ABU5XTL7</accession>
<dbReference type="RefSeq" id="WP_224975067.1">
    <property type="nucleotide sequence ID" value="NZ_JAYJJU010000004.1"/>
</dbReference>
<feature type="transmembrane region" description="Helical" evidence="1">
    <location>
        <begin position="158"/>
        <end position="188"/>
    </location>
</feature>
<feature type="transmembrane region" description="Helical" evidence="1">
    <location>
        <begin position="239"/>
        <end position="268"/>
    </location>
</feature>
<keyword evidence="1" id="KW-0472">Membrane</keyword>
<gene>
    <name evidence="2" type="ORF">KV113_07085</name>
</gene>
<keyword evidence="1" id="KW-0812">Transmembrane</keyword>
<keyword evidence="1" id="KW-1133">Transmembrane helix</keyword>
<organism evidence="2 3">
    <name type="scientific">[Mycobacterium] nativiensis</name>
    <dbReference type="NCBI Taxonomy" id="2855503"/>
    <lineage>
        <taxon>Bacteria</taxon>
        <taxon>Bacillati</taxon>
        <taxon>Actinomycetota</taxon>
        <taxon>Actinomycetes</taxon>
        <taxon>Mycobacteriales</taxon>
        <taxon>Mycobacteriaceae</taxon>
        <taxon>Mycolicibacter</taxon>
    </lineage>
</organism>
<reference evidence="2 3" key="1">
    <citation type="submission" date="2023-12" db="EMBL/GenBank/DDBJ databases">
        <title>Description of new species of Mycobacterium terrae complex isolated from sewage at the Sao Paulo Zoological Park Foundation in Brazil.</title>
        <authorList>
            <person name="Romagnoli C.L."/>
            <person name="Conceicao E.C."/>
            <person name="Machado E."/>
            <person name="Barreto L.B.P.F."/>
            <person name="Sharma A."/>
            <person name="Silva N.M."/>
            <person name="Marques L.E."/>
            <person name="Juliana M.A."/>
            <person name="Lourenco M.C.S."/>
            <person name="Digiampietri L.A."/>
            <person name="Suffys P.N."/>
            <person name="Viana-Niero C."/>
        </authorList>
    </citation>
    <scope>NUCLEOTIDE SEQUENCE [LARGE SCALE GENOMIC DNA]</scope>
    <source>
        <strain evidence="2 3">MYC340</strain>
    </source>
</reference>
<name>A0ABU5XTL7_9MYCO</name>
<evidence type="ECO:0000313" key="3">
    <source>
        <dbReference type="Proteomes" id="UP001298593"/>
    </source>
</evidence>
<feature type="transmembrane region" description="Helical" evidence="1">
    <location>
        <begin position="315"/>
        <end position="337"/>
    </location>
</feature>
<dbReference type="EMBL" id="JAYJJU010000004">
    <property type="protein sequence ID" value="MEB3031321.1"/>
    <property type="molecule type" value="Genomic_DNA"/>
</dbReference>
<evidence type="ECO:0000313" key="2">
    <source>
        <dbReference type="EMBL" id="MEB3031321.1"/>
    </source>
</evidence>
<feature type="transmembrane region" description="Helical" evidence="1">
    <location>
        <begin position="112"/>
        <end position="138"/>
    </location>
</feature>
<evidence type="ECO:0000256" key="1">
    <source>
        <dbReference type="SAM" id="Phobius"/>
    </source>
</evidence>
<comment type="caution">
    <text evidence="2">The sequence shown here is derived from an EMBL/GenBank/DDBJ whole genome shotgun (WGS) entry which is preliminary data.</text>
</comment>
<proteinExistence type="predicted"/>
<dbReference type="Proteomes" id="UP001298593">
    <property type="component" value="Unassembled WGS sequence"/>
</dbReference>
<keyword evidence="3" id="KW-1185">Reference proteome</keyword>
<feature type="transmembrane region" description="Helical" evidence="1">
    <location>
        <begin position="212"/>
        <end position="233"/>
    </location>
</feature>
<feature type="transmembrane region" description="Helical" evidence="1">
    <location>
        <begin position="289"/>
        <end position="309"/>
    </location>
</feature>